<keyword evidence="2 6" id="KW-0255">Endonuclease</keyword>
<dbReference type="REBASE" id="353244">
    <property type="entry name" value="V.Ytifig4ORF2845P"/>
</dbReference>
<protein>
    <recommendedName>
        <fullName evidence="6">Very short patch repair endonuclease</fullName>
        <ecNumber evidence="6">3.1.-.-</ecNumber>
    </recommendedName>
</protein>
<proteinExistence type="inferred from homology"/>
<dbReference type="SUPFAM" id="SSF52980">
    <property type="entry name" value="Restriction endonuclease-like"/>
    <property type="match status" value="1"/>
</dbReference>
<dbReference type="RefSeq" id="WP_147654992.1">
    <property type="nucleotide sequence ID" value="NZ_BMFM01000001.1"/>
</dbReference>
<dbReference type="Gene3D" id="3.40.960.10">
    <property type="entry name" value="VSR Endonuclease"/>
    <property type="match status" value="1"/>
</dbReference>
<keyword evidence="5 6" id="KW-0234">DNA repair</keyword>
<evidence type="ECO:0000256" key="1">
    <source>
        <dbReference type="ARBA" id="ARBA00022722"/>
    </source>
</evidence>
<dbReference type="GO" id="GO:0006298">
    <property type="term" value="P:mismatch repair"/>
    <property type="evidence" value="ECO:0007669"/>
    <property type="project" value="UniProtKB-UniRule"/>
</dbReference>
<keyword evidence="1 6" id="KW-0540">Nuclease</keyword>
<dbReference type="KEGG" id="yti:FNA67_02850"/>
<evidence type="ECO:0000256" key="5">
    <source>
        <dbReference type="ARBA" id="ARBA00023204"/>
    </source>
</evidence>
<evidence type="ECO:0000256" key="4">
    <source>
        <dbReference type="ARBA" id="ARBA00022801"/>
    </source>
</evidence>
<organism evidence="7 8">
    <name type="scientific">Paradevosia tibetensis</name>
    <dbReference type="NCBI Taxonomy" id="1447062"/>
    <lineage>
        <taxon>Bacteria</taxon>
        <taxon>Pseudomonadati</taxon>
        <taxon>Pseudomonadota</taxon>
        <taxon>Alphaproteobacteria</taxon>
        <taxon>Hyphomicrobiales</taxon>
        <taxon>Devosiaceae</taxon>
        <taxon>Paradevosia</taxon>
    </lineage>
</organism>
<dbReference type="GO" id="GO:0004519">
    <property type="term" value="F:endonuclease activity"/>
    <property type="evidence" value="ECO:0007669"/>
    <property type="project" value="UniProtKB-KW"/>
</dbReference>
<evidence type="ECO:0000256" key="6">
    <source>
        <dbReference type="PIRNR" id="PIRNR018267"/>
    </source>
</evidence>
<dbReference type="CDD" id="cd00221">
    <property type="entry name" value="Vsr"/>
    <property type="match status" value="1"/>
</dbReference>
<dbReference type="PIRSF" id="PIRSF018267">
    <property type="entry name" value="VSR_endonuc"/>
    <property type="match status" value="1"/>
</dbReference>
<gene>
    <name evidence="7" type="primary">vsr</name>
    <name evidence="7" type="ORF">FNA67_02850</name>
</gene>
<dbReference type="Pfam" id="PF03852">
    <property type="entry name" value="Vsr"/>
    <property type="match status" value="1"/>
</dbReference>
<keyword evidence="3 6" id="KW-0227">DNA damage</keyword>
<dbReference type="NCBIfam" id="TIGR00632">
    <property type="entry name" value="vsr"/>
    <property type="match status" value="1"/>
</dbReference>
<keyword evidence="4 6" id="KW-0378">Hydrolase</keyword>
<dbReference type="InterPro" id="IPR004603">
    <property type="entry name" value="DNA_mismatch_endonuc_vsr"/>
</dbReference>
<evidence type="ECO:0000313" key="7">
    <source>
        <dbReference type="EMBL" id="QEE19175.1"/>
    </source>
</evidence>
<reference evidence="7 8" key="1">
    <citation type="journal article" date="2015" name="Int. J. Syst. Evol. Microbiol.">
        <title>Youhaiella tibetensis gen. nov., sp. nov., isolated from subsurface sediment.</title>
        <authorList>
            <person name="Wang Y.X."/>
            <person name="Huang F.Q."/>
            <person name="Nogi Y."/>
            <person name="Pang S.J."/>
            <person name="Wang P.K."/>
            <person name="Lv J."/>
        </authorList>
    </citation>
    <scope>NUCLEOTIDE SEQUENCE [LARGE SCALE GENOMIC DNA]</scope>
    <source>
        <strain evidence="8">fig4</strain>
    </source>
</reference>
<dbReference type="OrthoDB" id="9801520at2"/>
<dbReference type="GO" id="GO:0016787">
    <property type="term" value="F:hydrolase activity"/>
    <property type="evidence" value="ECO:0007669"/>
    <property type="project" value="UniProtKB-KW"/>
</dbReference>
<name>A0A5B9DJV3_9HYPH</name>
<evidence type="ECO:0000313" key="8">
    <source>
        <dbReference type="Proteomes" id="UP000321062"/>
    </source>
</evidence>
<comment type="function">
    <text evidence="6">May nick specific sequences that contain T:G mispairs resulting from m5C-deamination.</text>
</comment>
<dbReference type="EMBL" id="CP041690">
    <property type="protein sequence ID" value="QEE19175.1"/>
    <property type="molecule type" value="Genomic_DNA"/>
</dbReference>
<accession>A0A5B9DJV3</accession>
<dbReference type="Proteomes" id="UP000321062">
    <property type="component" value="Chromosome"/>
</dbReference>
<dbReference type="AlphaFoldDB" id="A0A5B9DJV3"/>
<evidence type="ECO:0000256" key="2">
    <source>
        <dbReference type="ARBA" id="ARBA00022759"/>
    </source>
</evidence>
<evidence type="ECO:0000256" key="3">
    <source>
        <dbReference type="ARBA" id="ARBA00022763"/>
    </source>
</evidence>
<comment type="similarity">
    <text evidence="6">Belongs to the vsr family.</text>
</comment>
<dbReference type="EC" id="3.1.-.-" evidence="6"/>
<sequence length="138" mass="15968">MDSLSPEHRSWNMSRIRGGDTKPELRLRSLLHRAGYRFRLHAKDLPGKPDIVLPRFRTAIFVNGCFWHRHPGCRFATTPSTRPEFWQTKFNGNVERDARNQATLEAAGWQVMVVWECELKSGPEAVLERVRSALREVA</sequence>
<keyword evidence="8" id="KW-1185">Reference proteome</keyword>
<dbReference type="InterPro" id="IPR011335">
    <property type="entry name" value="Restrct_endonuc-II-like"/>
</dbReference>